<dbReference type="Gene3D" id="3.30.1240.10">
    <property type="match status" value="1"/>
</dbReference>
<dbReference type="EMBL" id="JOJP01000001">
    <property type="protein sequence ID" value="KEI69602.1"/>
    <property type="molecule type" value="Genomic_DNA"/>
</dbReference>
<dbReference type="eggNOG" id="COG0561">
    <property type="taxonomic scope" value="Bacteria"/>
</dbReference>
<dbReference type="InterPro" id="IPR000150">
    <property type="entry name" value="Cof"/>
</dbReference>
<dbReference type="SFLD" id="SFLDG01140">
    <property type="entry name" value="C2.B:_Phosphomannomutase_and_P"/>
    <property type="match status" value="1"/>
</dbReference>
<keyword evidence="2" id="KW-1185">Reference proteome</keyword>
<sequence>MAGYTGIKLIAVDMDGTFLTDNKTYNRERFLEQFKALKARGIRFVVASGNQYYKLRSYFEDIDAGDIAYVAENGGYVHDGQQELFVADIATETLARVYPFLESLKAVTAIICGRNSAYVLNTADPAEVANARNHYQRLELIQSYQDINDTVLKIAIKMSPAIHDTVLEAAREKLGDVLVSVTSGHEWIDLIIPGVHKAHGIHLLQKQWDITDDEVAAFGDSGNDMEMLQKAGFSFAMNNASDSIRQVARYSAPTNNDEGVLETIDHILSGALDKLSSNSLFDGVA</sequence>
<dbReference type="GO" id="GO:0016791">
    <property type="term" value="F:phosphatase activity"/>
    <property type="evidence" value="ECO:0007669"/>
    <property type="project" value="UniProtKB-ARBA"/>
</dbReference>
<proteinExistence type="predicted"/>
<comment type="caution">
    <text evidence="1">The sequence shown here is derived from an EMBL/GenBank/DDBJ whole genome shotgun (WGS) entry which is preliminary data.</text>
</comment>
<dbReference type="SUPFAM" id="SSF56784">
    <property type="entry name" value="HAD-like"/>
    <property type="match status" value="1"/>
</dbReference>
<dbReference type="GO" id="GO:0000287">
    <property type="term" value="F:magnesium ion binding"/>
    <property type="evidence" value="ECO:0007669"/>
    <property type="project" value="TreeGrafter"/>
</dbReference>
<dbReference type="Proteomes" id="UP000027997">
    <property type="component" value="Unassembled WGS sequence"/>
</dbReference>
<dbReference type="SFLD" id="SFLDS00003">
    <property type="entry name" value="Haloacid_Dehalogenase"/>
    <property type="match status" value="1"/>
</dbReference>
<dbReference type="NCBIfam" id="TIGR01484">
    <property type="entry name" value="HAD-SF-IIB"/>
    <property type="match status" value="1"/>
</dbReference>
<dbReference type="Pfam" id="PF08282">
    <property type="entry name" value="Hydrolase_3"/>
    <property type="match status" value="1"/>
</dbReference>
<dbReference type="InterPro" id="IPR023214">
    <property type="entry name" value="HAD_sf"/>
</dbReference>
<organism evidence="1 2">
    <name type="scientific">Endozoicomonas elysicola</name>
    <dbReference type="NCBI Taxonomy" id="305900"/>
    <lineage>
        <taxon>Bacteria</taxon>
        <taxon>Pseudomonadati</taxon>
        <taxon>Pseudomonadota</taxon>
        <taxon>Gammaproteobacteria</taxon>
        <taxon>Oceanospirillales</taxon>
        <taxon>Endozoicomonadaceae</taxon>
        <taxon>Endozoicomonas</taxon>
    </lineage>
</organism>
<evidence type="ECO:0000313" key="1">
    <source>
        <dbReference type="EMBL" id="KEI69602.1"/>
    </source>
</evidence>
<dbReference type="SFLD" id="SFLDG01144">
    <property type="entry name" value="C2.B.4:_PGP_Like"/>
    <property type="match status" value="1"/>
</dbReference>
<dbReference type="GO" id="GO:0005829">
    <property type="term" value="C:cytosol"/>
    <property type="evidence" value="ECO:0007669"/>
    <property type="project" value="TreeGrafter"/>
</dbReference>
<gene>
    <name evidence="1" type="ORF">GV64_01560</name>
</gene>
<dbReference type="AlphaFoldDB" id="A0A081K626"/>
<dbReference type="InterPro" id="IPR006379">
    <property type="entry name" value="HAD-SF_hydro_IIB"/>
</dbReference>
<dbReference type="STRING" id="305900.GV64_01560"/>
<accession>A0A081K626</accession>
<dbReference type="PANTHER" id="PTHR10000">
    <property type="entry name" value="PHOSPHOSERINE PHOSPHATASE"/>
    <property type="match status" value="1"/>
</dbReference>
<dbReference type="PANTHER" id="PTHR10000:SF53">
    <property type="entry name" value="5-AMINO-6-(5-PHOSPHO-D-RIBITYLAMINO)URACIL PHOSPHATASE YBJI-RELATED"/>
    <property type="match status" value="1"/>
</dbReference>
<dbReference type="CDD" id="cd07518">
    <property type="entry name" value="HAD_YbiV-Like"/>
    <property type="match status" value="1"/>
</dbReference>
<dbReference type="RefSeq" id="WP_020581962.1">
    <property type="nucleotide sequence ID" value="NZ_JOJP01000001.1"/>
</dbReference>
<reference evidence="1 2" key="1">
    <citation type="submission" date="2014-06" db="EMBL/GenBank/DDBJ databases">
        <title>Whole Genome Sequences of Three Symbiotic Endozoicomonas Bacteria.</title>
        <authorList>
            <person name="Neave M.J."/>
            <person name="Apprill A."/>
            <person name="Voolstra C.R."/>
        </authorList>
    </citation>
    <scope>NUCLEOTIDE SEQUENCE [LARGE SCALE GENOMIC DNA]</scope>
    <source>
        <strain evidence="1 2">DSM 22380</strain>
    </source>
</reference>
<dbReference type="InterPro" id="IPR036412">
    <property type="entry name" value="HAD-like_sf"/>
</dbReference>
<protein>
    <submittedName>
        <fullName evidence="1">Sugar phosphatase</fullName>
    </submittedName>
</protein>
<dbReference type="NCBIfam" id="TIGR00099">
    <property type="entry name" value="Cof-subfamily"/>
    <property type="match status" value="1"/>
</dbReference>
<dbReference type="PROSITE" id="PS01229">
    <property type="entry name" value="COF_2"/>
    <property type="match status" value="1"/>
</dbReference>
<name>A0A081K626_9GAMM</name>
<evidence type="ECO:0000313" key="2">
    <source>
        <dbReference type="Proteomes" id="UP000027997"/>
    </source>
</evidence>
<dbReference type="Gene3D" id="3.40.50.1000">
    <property type="entry name" value="HAD superfamily/HAD-like"/>
    <property type="match status" value="1"/>
</dbReference>